<feature type="region of interest" description="Disordered" evidence="1">
    <location>
        <begin position="76"/>
        <end position="111"/>
    </location>
</feature>
<feature type="compositionally biased region" description="Basic and acidic residues" evidence="1">
    <location>
        <begin position="102"/>
        <end position="111"/>
    </location>
</feature>
<feature type="compositionally biased region" description="Basic residues" evidence="1">
    <location>
        <begin position="78"/>
        <end position="95"/>
    </location>
</feature>
<reference evidence="2" key="1">
    <citation type="journal article" date="2022" name="bioRxiv">
        <title>Sequencing and chromosome-scale assembly of the giantPleurodeles waltlgenome.</title>
        <authorList>
            <person name="Brown T."/>
            <person name="Elewa A."/>
            <person name="Iarovenko S."/>
            <person name="Subramanian E."/>
            <person name="Araus A.J."/>
            <person name="Petzold A."/>
            <person name="Susuki M."/>
            <person name="Suzuki K.-i.T."/>
            <person name="Hayashi T."/>
            <person name="Toyoda A."/>
            <person name="Oliveira C."/>
            <person name="Osipova E."/>
            <person name="Leigh N.D."/>
            <person name="Simon A."/>
            <person name="Yun M.H."/>
        </authorList>
    </citation>
    <scope>NUCLEOTIDE SEQUENCE</scope>
    <source>
        <strain evidence="2">20211129_DDA</strain>
        <tissue evidence="2">Liver</tissue>
    </source>
</reference>
<dbReference type="AlphaFoldDB" id="A0AAV7VVD9"/>
<evidence type="ECO:0000313" key="3">
    <source>
        <dbReference type="Proteomes" id="UP001066276"/>
    </source>
</evidence>
<name>A0AAV7VVD9_PLEWA</name>
<protein>
    <submittedName>
        <fullName evidence="2">Uncharacterized protein</fullName>
    </submittedName>
</protein>
<evidence type="ECO:0000256" key="1">
    <source>
        <dbReference type="SAM" id="MobiDB-lite"/>
    </source>
</evidence>
<dbReference type="Proteomes" id="UP001066276">
    <property type="component" value="Chromosome 1_2"/>
</dbReference>
<evidence type="ECO:0000313" key="2">
    <source>
        <dbReference type="EMBL" id="KAJ1205462.1"/>
    </source>
</evidence>
<organism evidence="2 3">
    <name type="scientific">Pleurodeles waltl</name>
    <name type="common">Iberian ribbed newt</name>
    <dbReference type="NCBI Taxonomy" id="8319"/>
    <lineage>
        <taxon>Eukaryota</taxon>
        <taxon>Metazoa</taxon>
        <taxon>Chordata</taxon>
        <taxon>Craniata</taxon>
        <taxon>Vertebrata</taxon>
        <taxon>Euteleostomi</taxon>
        <taxon>Amphibia</taxon>
        <taxon>Batrachia</taxon>
        <taxon>Caudata</taxon>
        <taxon>Salamandroidea</taxon>
        <taxon>Salamandridae</taxon>
        <taxon>Pleurodelinae</taxon>
        <taxon>Pleurodeles</taxon>
    </lineage>
</organism>
<accession>A0AAV7VVD9</accession>
<sequence>MPEGMSDTLNKILGAIEDSKFTPQMDIGKVSAELGLLRAEHQKLSDKVHQDPEEAWNWLEQYKSGTDRPQKEAIAIAQRRKRRRRSQCRALRPRLTKPTPTHSEEGKLLAI</sequence>
<dbReference type="EMBL" id="JANPWB010000002">
    <property type="protein sequence ID" value="KAJ1205462.1"/>
    <property type="molecule type" value="Genomic_DNA"/>
</dbReference>
<proteinExistence type="predicted"/>
<keyword evidence="3" id="KW-1185">Reference proteome</keyword>
<comment type="caution">
    <text evidence="2">The sequence shown here is derived from an EMBL/GenBank/DDBJ whole genome shotgun (WGS) entry which is preliminary data.</text>
</comment>
<gene>
    <name evidence="2" type="ORF">NDU88_000897</name>
</gene>